<dbReference type="Proteomes" id="UP000827872">
    <property type="component" value="Linkage Group LG01"/>
</dbReference>
<organism evidence="1 2">
    <name type="scientific">Sphaerodactylus townsendi</name>
    <dbReference type="NCBI Taxonomy" id="933632"/>
    <lineage>
        <taxon>Eukaryota</taxon>
        <taxon>Metazoa</taxon>
        <taxon>Chordata</taxon>
        <taxon>Craniata</taxon>
        <taxon>Vertebrata</taxon>
        <taxon>Euteleostomi</taxon>
        <taxon>Lepidosauria</taxon>
        <taxon>Squamata</taxon>
        <taxon>Bifurcata</taxon>
        <taxon>Gekkota</taxon>
        <taxon>Sphaerodactylidae</taxon>
        <taxon>Sphaerodactylus</taxon>
    </lineage>
</organism>
<comment type="caution">
    <text evidence="1">The sequence shown here is derived from an EMBL/GenBank/DDBJ whole genome shotgun (WGS) entry which is preliminary data.</text>
</comment>
<proteinExistence type="predicted"/>
<name>A0ACB8GBU9_9SAUR</name>
<gene>
    <name evidence="1" type="ORF">K3G42_022831</name>
</gene>
<evidence type="ECO:0000313" key="1">
    <source>
        <dbReference type="EMBL" id="KAH8016776.1"/>
    </source>
</evidence>
<sequence>MNRSALMDDGEPPPNDLQVNVQDLVHADTHVKNTSSPDENENPLNGSKHEVLKSRDKVMGIVEQDSINNNEGEDNGVCASLHLQSLSDNLIRSSSADEMLIPEICIPENRSSRKTKSCIQKGREKPKPFLSYN</sequence>
<protein>
    <submittedName>
        <fullName evidence="1">Uncharacterized protein</fullName>
    </submittedName>
</protein>
<reference evidence="1" key="1">
    <citation type="submission" date="2021-08" db="EMBL/GenBank/DDBJ databases">
        <title>The first chromosome-level gecko genome reveals the dynamic sex chromosomes of Neotropical dwarf geckos (Sphaerodactylidae: Sphaerodactylus).</title>
        <authorList>
            <person name="Pinto B.J."/>
            <person name="Keating S.E."/>
            <person name="Gamble T."/>
        </authorList>
    </citation>
    <scope>NUCLEOTIDE SEQUENCE</scope>
    <source>
        <strain evidence="1">TG3544</strain>
    </source>
</reference>
<accession>A0ACB8GBU9</accession>
<evidence type="ECO:0000313" key="2">
    <source>
        <dbReference type="Proteomes" id="UP000827872"/>
    </source>
</evidence>
<dbReference type="EMBL" id="CM037614">
    <property type="protein sequence ID" value="KAH8016776.1"/>
    <property type="molecule type" value="Genomic_DNA"/>
</dbReference>
<keyword evidence="2" id="KW-1185">Reference proteome</keyword>